<name>A0A4Q7NMM7_9BURK</name>
<keyword evidence="2" id="KW-1185">Reference proteome</keyword>
<dbReference type="Proteomes" id="UP000292445">
    <property type="component" value="Unassembled WGS sequence"/>
</dbReference>
<proteinExistence type="predicted"/>
<dbReference type="EMBL" id="SGXC01000001">
    <property type="protein sequence ID" value="RZS86228.1"/>
    <property type="molecule type" value="Genomic_DNA"/>
</dbReference>
<dbReference type="OrthoDB" id="8689656at2"/>
<gene>
    <name evidence="1" type="ORF">EV675_2268</name>
</gene>
<accession>A0A4Q7NMM7</accession>
<comment type="caution">
    <text evidence="1">The sequence shown here is derived from an EMBL/GenBank/DDBJ whole genome shotgun (WGS) entry which is preliminary data.</text>
</comment>
<evidence type="ECO:0000313" key="2">
    <source>
        <dbReference type="Proteomes" id="UP000292445"/>
    </source>
</evidence>
<dbReference type="AlphaFoldDB" id="A0A4Q7NMM7"/>
<protein>
    <submittedName>
        <fullName evidence="1">Rubredoxin-like zinc ribbon protein</fullName>
    </submittedName>
</protein>
<reference evidence="1 2" key="1">
    <citation type="submission" date="2019-02" db="EMBL/GenBank/DDBJ databases">
        <title>Genomic Encyclopedia of Type Strains, Phase IV (KMG-IV): sequencing the most valuable type-strain genomes for metagenomic binning, comparative biology and taxonomic classification.</title>
        <authorList>
            <person name="Goeker M."/>
        </authorList>
    </citation>
    <scope>NUCLEOTIDE SEQUENCE [LARGE SCALE GENOMIC DNA]</scope>
    <source>
        <strain evidence="1 2">K24</strain>
    </source>
</reference>
<dbReference type="RefSeq" id="WP_130357338.1">
    <property type="nucleotide sequence ID" value="NZ_SGXC01000001.1"/>
</dbReference>
<evidence type="ECO:0000313" key="1">
    <source>
        <dbReference type="EMBL" id="RZS86228.1"/>
    </source>
</evidence>
<organism evidence="1 2">
    <name type="scientific">Pigmentiphaga kullae</name>
    <dbReference type="NCBI Taxonomy" id="151784"/>
    <lineage>
        <taxon>Bacteria</taxon>
        <taxon>Pseudomonadati</taxon>
        <taxon>Pseudomonadota</taxon>
        <taxon>Betaproteobacteria</taxon>
        <taxon>Burkholderiales</taxon>
        <taxon>Alcaligenaceae</taxon>
        <taxon>Pigmentiphaga</taxon>
    </lineage>
</organism>
<sequence length="64" mass="6946">MIVFIAIIAAICVGVLVVKARQRAKAREIAREKHGKQCPSCGKYVHPAAAICKHCYARLPASKT</sequence>